<gene>
    <name evidence="2" type="ORF">A6770_22840</name>
</gene>
<evidence type="ECO:0000313" key="2">
    <source>
        <dbReference type="EMBL" id="RCJ28587.1"/>
    </source>
</evidence>
<dbReference type="EMBL" id="LXQD01000296">
    <property type="protein sequence ID" value="RCJ28587.1"/>
    <property type="molecule type" value="Genomic_DNA"/>
</dbReference>
<organism evidence="2 3">
    <name type="scientific">Nostoc minutum NIES-26</name>
    <dbReference type="NCBI Taxonomy" id="1844469"/>
    <lineage>
        <taxon>Bacteria</taxon>
        <taxon>Bacillati</taxon>
        <taxon>Cyanobacteriota</taxon>
        <taxon>Cyanophyceae</taxon>
        <taxon>Nostocales</taxon>
        <taxon>Nostocaceae</taxon>
        <taxon>Nostoc</taxon>
    </lineage>
</organism>
<dbReference type="PROSITE" id="PS50280">
    <property type="entry name" value="SET"/>
    <property type="match status" value="1"/>
</dbReference>
<proteinExistence type="predicted"/>
<protein>
    <submittedName>
        <fullName evidence="2">SET domain-containing protein-lysine N-methyltransferase</fullName>
    </submittedName>
</protein>
<evidence type="ECO:0000259" key="1">
    <source>
        <dbReference type="PROSITE" id="PS50280"/>
    </source>
</evidence>
<dbReference type="InterPro" id="IPR009207">
    <property type="entry name" value="SET7_MeTrfase"/>
</dbReference>
<dbReference type="PIRSF" id="PIRSF022536">
    <property type="entry name" value="A612L_SET"/>
    <property type="match status" value="1"/>
</dbReference>
<sequence>MLIVGNTNFKGRGVFAQKPFLKGELIERTPVVIIPAEQVKLIDQTVLGNYYYDWEDNAAAIALGLSSLINHSYNPNSYYVKKFSDRKLELIAYQDIEVGEEITANYNGSPNDKSPIWFDVVDEISSI</sequence>
<dbReference type="Gene3D" id="2.170.270.10">
    <property type="entry name" value="SET domain"/>
    <property type="match status" value="1"/>
</dbReference>
<dbReference type="CDD" id="cd10540">
    <property type="entry name" value="SET_SpSet7-like"/>
    <property type="match status" value="1"/>
</dbReference>
<dbReference type="SUPFAM" id="SSF82199">
    <property type="entry name" value="SET domain"/>
    <property type="match status" value="1"/>
</dbReference>
<keyword evidence="3" id="KW-1185">Reference proteome</keyword>
<dbReference type="Pfam" id="PF00856">
    <property type="entry name" value="SET"/>
    <property type="match status" value="1"/>
</dbReference>
<dbReference type="InterPro" id="IPR046341">
    <property type="entry name" value="SET_dom_sf"/>
</dbReference>
<evidence type="ECO:0000313" key="3">
    <source>
        <dbReference type="Proteomes" id="UP000252107"/>
    </source>
</evidence>
<dbReference type="InterPro" id="IPR001214">
    <property type="entry name" value="SET_dom"/>
</dbReference>
<dbReference type="AlphaFoldDB" id="A0A367QWK0"/>
<reference evidence="2" key="1">
    <citation type="submission" date="2016-04" db="EMBL/GenBank/DDBJ databases">
        <authorList>
            <person name="Tabuchi Yagui T.R."/>
        </authorList>
    </citation>
    <scope>NUCLEOTIDE SEQUENCE [LARGE SCALE GENOMIC DNA]</scope>
    <source>
        <strain evidence="2">NIES-26</strain>
    </source>
</reference>
<dbReference type="SMART" id="SM00317">
    <property type="entry name" value="SET"/>
    <property type="match status" value="1"/>
</dbReference>
<name>A0A367QWK0_9NOSO</name>
<feature type="domain" description="SET" evidence="1">
    <location>
        <begin position="1"/>
        <end position="107"/>
    </location>
</feature>
<dbReference type="GO" id="GO:0062122">
    <property type="term" value="F:histone H3K37 methyltransferase activity"/>
    <property type="evidence" value="ECO:0007669"/>
    <property type="project" value="InterPro"/>
</dbReference>
<dbReference type="Proteomes" id="UP000252107">
    <property type="component" value="Unassembled WGS sequence"/>
</dbReference>
<comment type="caution">
    <text evidence="2">The sequence shown here is derived from an EMBL/GenBank/DDBJ whole genome shotgun (WGS) entry which is preliminary data.</text>
</comment>
<accession>A0A367QWK0</accession>
<dbReference type="GO" id="GO:0032259">
    <property type="term" value="P:methylation"/>
    <property type="evidence" value="ECO:0007669"/>
    <property type="project" value="UniProtKB-KW"/>
</dbReference>